<keyword evidence="4" id="KW-1185">Reference proteome</keyword>
<evidence type="ECO:0000259" key="2">
    <source>
        <dbReference type="Pfam" id="PF03872"/>
    </source>
</evidence>
<dbReference type="PANTHER" id="PTHR38104">
    <property type="match status" value="1"/>
</dbReference>
<dbReference type="Gene3D" id="1.10.10.880">
    <property type="entry name" value="Anti sigma-E protein RseA, N-terminal domain"/>
    <property type="match status" value="1"/>
</dbReference>
<sequence length="212" mass="22938" precursor="true">MNTSKQEFLSAFLDDEAGEFERRRLLEELKKDDELGDTLSRYAFIGEAMRAGKGQPMGAGVSLLSRIQDELADEPAYQQVIAPLPTRKQAAPVRAWQWAGMGMAATVAAFAVGGMLFFQQPTPQMQAAMSPMPEAPVVEAEQVSTPASATPQAAGVNQVADVAAADARIRQVGRIDPQTRDILKQYVAQHVKYASTTAIAPSIRAISYANER</sequence>
<name>A0A656HAM6_THINJ</name>
<dbReference type="OrthoDB" id="5298512at2"/>
<dbReference type="CDD" id="cd16328">
    <property type="entry name" value="RseA_N"/>
    <property type="match status" value="1"/>
</dbReference>
<dbReference type="SUPFAM" id="SSF89069">
    <property type="entry name" value="N-terminal, cytoplasmic domain of anti-sigmaE factor RseA"/>
    <property type="match status" value="1"/>
</dbReference>
<dbReference type="EMBL" id="JH651384">
    <property type="protein sequence ID" value="EIJ33273.1"/>
    <property type="molecule type" value="Genomic_DNA"/>
</dbReference>
<evidence type="ECO:0000256" key="1">
    <source>
        <dbReference type="SAM" id="Phobius"/>
    </source>
</evidence>
<proteinExistence type="predicted"/>
<dbReference type="Proteomes" id="UP000005317">
    <property type="component" value="Unassembled WGS sequence"/>
</dbReference>
<keyword evidence="1" id="KW-0812">Transmembrane</keyword>
<dbReference type="GO" id="GO:0016989">
    <property type="term" value="F:sigma factor antagonist activity"/>
    <property type="evidence" value="ECO:0007669"/>
    <property type="project" value="InterPro"/>
</dbReference>
<feature type="domain" description="Anti sigma-E protein RseA N-terminal" evidence="2">
    <location>
        <begin position="6"/>
        <end position="92"/>
    </location>
</feature>
<dbReference type="PANTHER" id="PTHR38104:SF1">
    <property type="entry name" value="ANTI-SIGMA-E FACTOR RSEA"/>
    <property type="match status" value="1"/>
</dbReference>
<dbReference type="InterPro" id="IPR036147">
    <property type="entry name" value="Anti-sigma_E_RseA_N_sf"/>
</dbReference>
<dbReference type="RefSeq" id="WP_002707227.1">
    <property type="nucleotide sequence ID" value="NZ_JH651384.1"/>
</dbReference>
<dbReference type="InterPro" id="IPR052383">
    <property type="entry name" value="Anti-sigma-E_RseA-like"/>
</dbReference>
<protein>
    <submittedName>
        <fullName evidence="3">Anti sigma-E protein RseA family protein</fullName>
    </submittedName>
</protein>
<evidence type="ECO:0000313" key="4">
    <source>
        <dbReference type="Proteomes" id="UP000005317"/>
    </source>
</evidence>
<keyword evidence="1" id="KW-1133">Transmembrane helix</keyword>
<keyword evidence="1" id="KW-0472">Membrane</keyword>
<dbReference type="Pfam" id="PF03872">
    <property type="entry name" value="RseA_N"/>
    <property type="match status" value="1"/>
</dbReference>
<feature type="transmembrane region" description="Helical" evidence="1">
    <location>
        <begin position="95"/>
        <end position="118"/>
    </location>
</feature>
<dbReference type="InterPro" id="IPR005572">
    <property type="entry name" value="Anti-sigma_E_RseA_N"/>
</dbReference>
<dbReference type="AlphaFoldDB" id="A0A656HAM6"/>
<evidence type="ECO:0000313" key="3">
    <source>
        <dbReference type="EMBL" id="EIJ33273.1"/>
    </source>
</evidence>
<reference evidence="4" key="1">
    <citation type="journal article" date="2011" name="Stand. Genomic Sci.">
        <title>Genome sequence of the filamentous, gliding Thiothrix nivea neotype strain (JP2(T)).</title>
        <authorList>
            <person name="Lapidus A."/>
            <person name="Nolan M."/>
            <person name="Lucas S."/>
            <person name="Glavina Del Rio T."/>
            <person name="Tice H."/>
            <person name="Cheng J.F."/>
            <person name="Tapia R."/>
            <person name="Han C."/>
            <person name="Goodwin L."/>
            <person name="Pitluck S."/>
            <person name="Liolios K."/>
            <person name="Pagani I."/>
            <person name="Ivanova N."/>
            <person name="Huntemann M."/>
            <person name="Mavromatis K."/>
            <person name="Mikhailova N."/>
            <person name="Pati A."/>
            <person name="Chen A."/>
            <person name="Palaniappan K."/>
            <person name="Land M."/>
            <person name="Brambilla E.M."/>
            <person name="Rohde M."/>
            <person name="Abt B."/>
            <person name="Verbarg S."/>
            <person name="Goker M."/>
            <person name="Bristow J."/>
            <person name="Eisen J.A."/>
            <person name="Markowitz V."/>
            <person name="Hugenholtz P."/>
            <person name="Kyrpides N.C."/>
            <person name="Klenk H.P."/>
            <person name="Woyke T."/>
        </authorList>
    </citation>
    <scope>NUCLEOTIDE SEQUENCE [LARGE SCALE GENOMIC DNA]</scope>
    <source>
        <strain evidence="4">ATCC 35100 / DSM 5205 / JP2</strain>
    </source>
</reference>
<accession>A0A656HAM6</accession>
<gene>
    <name evidence="3" type="ORF">Thini_0636</name>
</gene>
<organism evidence="3 4">
    <name type="scientific">Thiothrix nivea (strain ATCC 35100 / DSM 5205 / JP2)</name>
    <dbReference type="NCBI Taxonomy" id="870187"/>
    <lineage>
        <taxon>Bacteria</taxon>
        <taxon>Pseudomonadati</taxon>
        <taxon>Pseudomonadota</taxon>
        <taxon>Gammaproteobacteria</taxon>
        <taxon>Thiotrichales</taxon>
        <taxon>Thiotrichaceae</taxon>
        <taxon>Thiothrix</taxon>
    </lineage>
</organism>